<keyword evidence="7" id="KW-1185">Reference proteome</keyword>
<dbReference type="SUPFAM" id="SSF46785">
    <property type="entry name" value="Winged helix' DNA-binding domain"/>
    <property type="match status" value="1"/>
</dbReference>
<proteinExistence type="inferred from homology"/>
<dbReference type="InterPro" id="IPR036388">
    <property type="entry name" value="WH-like_DNA-bd_sf"/>
</dbReference>
<feature type="domain" description="HTH lysR-type" evidence="5">
    <location>
        <begin position="1"/>
        <end position="58"/>
    </location>
</feature>
<dbReference type="Pfam" id="PF03466">
    <property type="entry name" value="LysR_substrate"/>
    <property type="match status" value="1"/>
</dbReference>
<dbReference type="CDD" id="cd08414">
    <property type="entry name" value="PBP2_LTTR_aromatics_like"/>
    <property type="match status" value="1"/>
</dbReference>
<dbReference type="PANTHER" id="PTHR30346">
    <property type="entry name" value="TRANSCRIPTIONAL DUAL REGULATOR HCAR-RELATED"/>
    <property type="match status" value="1"/>
</dbReference>
<evidence type="ECO:0000313" key="7">
    <source>
        <dbReference type="Proteomes" id="UP001320876"/>
    </source>
</evidence>
<keyword evidence="2" id="KW-0805">Transcription regulation</keyword>
<comment type="caution">
    <text evidence="6">The sequence shown here is derived from an EMBL/GenBank/DDBJ whole genome shotgun (WGS) entry which is preliminary data.</text>
</comment>
<dbReference type="RefSeq" id="WP_264489716.1">
    <property type="nucleotide sequence ID" value="NZ_JAPDDT010000015.1"/>
</dbReference>
<dbReference type="Proteomes" id="UP001320876">
    <property type="component" value="Unassembled WGS sequence"/>
</dbReference>
<name>A0ABT3GQ50_9BACT</name>
<dbReference type="InterPro" id="IPR036390">
    <property type="entry name" value="WH_DNA-bd_sf"/>
</dbReference>
<evidence type="ECO:0000313" key="6">
    <source>
        <dbReference type="EMBL" id="MCW1925610.1"/>
    </source>
</evidence>
<sequence length="291" mass="31668">MEMRELKSFVLLAEQLHFGRAARLLNLSQPALTKQIRRMEDELGAPLFERGRHGTTLSSLGKQFLKDSRDVVASFDRLLGSARAAALGESGKLALGFGMHTMELVPRVIVKLRKNAPGIQIGLRDMSTEEQVAGLRNGSLDLGIIRLPAPSEFKLLPVIKDRLTLVSSAAFPLPANATIASCRDLPFVSISKERSPGFFGHVLRLCGKHGFHPRIVQQVPEFSTALALVEAGLGVTVIPQSGGTSRFPDLRQHPLRDKEAAWSVAAAWRKGDTNPALAKFLAVLKAEVEEA</sequence>
<gene>
    <name evidence="6" type="ORF">OKA05_23835</name>
</gene>
<protein>
    <submittedName>
        <fullName evidence="6">LysR family transcriptional regulator</fullName>
    </submittedName>
</protein>
<keyword evidence="4" id="KW-0804">Transcription</keyword>
<dbReference type="InterPro" id="IPR000847">
    <property type="entry name" value="LysR_HTH_N"/>
</dbReference>
<dbReference type="Gene3D" id="3.40.190.10">
    <property type="entry name" value="Periplasmic binding protein-like II"/>
    <property type="match status" value="2"/>
</dbReference>
<evidence type="ECO:0000256" key="2">
    <source>
        <dbReference type="ARBA" id="ARBA00023015"/>
    </source>
</evidence>
<organism evidence="6 7">
    <name type="scientific">Luteolibacter arcticus</name>
    <dbReference type="NCBI Taxonomy" id="1581411"/>
    <lineage>
        <taxon>Bacteria</taxon>
        <taxon>Pseudomonadati</taxon>
        <taxon>Verrucomicrobiota</taxon>
        <taxon>Verrucomicrobiia</taxon>
        <taxon>Verrucomicrobiales</taxon>
        <taxon>Verrucomicrobiaceae</taxon>
        <taxon>Luteolibacter</taxon>
    </lineage>
</organism>
<dbReference type="PANTHER" id="PTHR30346:SF28">
    <property type="entry name" value="HTH-TYPE TRANSCRIPTIONAL REGULATOR CYNR"/>
    <property type="match status" value="1"/>
</dbReference>
<comment type="similarity">
    <text evidence="1">Belongs to the LysR transcriptional regulatory family.</text>
</comment>
<reference evidence="6 7" key="1">
    <citation type="submission" date="2022-10" db="EMBL/GenBank/DDBJ databases">
        <title>Luteolibacter arcticus strain CCTCC AB 2014275, whole genome shotgun sequencing project.</title>
        <authorList>
            <person name="Zhao G."/>
            <person name="Shen L."/>
        </authorList>
    </citation>
    <scope>NUCLEOTIDE SEQUENCE [LARGE SCALE GENOMIC DNA]</scope>
    <source>
        <strain evidence="6 7">CCTCC AB 2014275</strain>
    </source>
</reference>
<dbReference type="SUPFAM" id="SSF53850">
    <property type="entry name" value="Periplasmic binding protein-like II"/>
    <property type="match status" value="1"/>
</dbReference>
<dbReference type="InterPro" id="IPR005119">
    <property type="entry name" value="LysR_subst-bd"/>
</dbReference>
<dbReference type="PROSITE" id="PS50931">
    <property type="entry name" value="HTH_LYSR"/>
    <property type="match status" value="1"/>
</dbReference>
<evidence type="ECO:0000259" key="5">
    <source>
        <dbReference type="PROSITE" id="PS50931"/>
    </source>
</evidence>
<dbReference type="Pfam" id="PF00126">
    <property type="entry name" value="HTH_1"/>
    <property type="match status" value="1"/>
</dbReference>
<dbReference type="PRINTS" id="PR00039">
    <property type="entry name" value="HTHLYSR"/>
</dbReference>
<keyword evidence="3" id="KW-0238">DNA-binding</keyword>
<dbReference type="Gene3D" id="1.10.10.10">
    <property type="entry name" value="Winged helix-like DNA-binding domain superfamily/Winged helix DNA-binding domain"/>
    <property type="match status" value="1"/>
</dbReference>
<evidence type="ECO:0000256" key="3">
    <source>
        <dbReference type="ARBA" id="ARBA00023125"/>
    </source>
</evidence>
<evidence type="ECO:0000256" key="4">
    <source>
        <dbReference type="ARBA" id="ARBA00023163"/>
    </source>
</evidence>
<evidence type="ECO:0000256" key="1">
    <source>
        <dbReference type="ARBA" id="ARBA00009437"/>
    </source>
</evidence>
<dbReference type="EMBL" id="JAPDDT010000015">
    <property type="protein sequence ID" value="MCW1925610.1"/>
    <property type="molecule type" value="Genomic_DNA"/>
</dbReference>
<accession>A0ABT3GQ50</accession>